<dbReference type="AlphaFoldDB" id="A0A3D4S3S4"/>
<protein>
    <recommendedName>
        <fullName evidence="3">YolD-like family protein</fullName>
    </recommendedName>
</protein>
<evidence type="ECO:0000313" key="2">
    <source>
        <dbReference type="Proteomes" id="UP000262195"/>
    </source>
</evidence>
<accession>A0A3D4S3S4</accession>
<evidence type="ECO:0008006" key="3">
    <source>
        <dbReference type="Google" id="ProtNLM"/>
    </source>
</evidence>
<name>A0A3D4S3S4_9ENTE</name>
<dbReference type="RefSeq" id="WP_022796013.1">
    <property type="nucleotide sequence ID" value="NZ_JBQDSL010000004.1"/>
</dbReference>
<gene>
    <name evidence="1" type="ORF">DIW15_01960</name>
</gene>
<evidence type="ECO:0000313" key="1">
    <source>
        <dbReference type="EMBL" id="HCS93457.1"/>
    </source>
</evidence>
<dbReference type="Proteomes" id="UP000262195">
    <property type="component" value="Unassembled WGS sequence"/>
</dbReference>
<proteinExistence type="predicted"/>
<reference evidence="1 2" key="1">
    <citation type="journal article" date="2018" name="Nat. Biotechnol.">
        <title>A standardized bacterial taxonomy based on genome phylogeny substantially revises the tree of life.</title>
        <authorList>
            <person name="Parks D.H."/>
            <person name="Chuvochina M."/>
            <person name="Waite D.W."/>
            <person name="Rinke C."/>
            <person name="Skarshewski A."/>
            <person name="Chaumeil P.A."/>
            <person name="Hugenholtz P."/>
        </authorList>
    </citation>
    <scope>NUCLEOTIDE SEQUENCE [LARGE SCALE GENOMIC DNA]</scope>
    <source>
        <strain evidence="1">UBA11306</strain>
    </source>
</reference>
<sequence>MEQLKITDIPTQKTLKDIIMPLHLVIKRINNAWESDLPVKVIAEFKDSKGFVYQSVIRGRVKSSVRYDRTTIIEDLDTRVEYIISLDQLLQVH</sequence>
<dbReference type="EMBL" id="DQHO01000014">
    <property type="protein sequence ID" value="HCS93457.1"/>
    <property type="molecule type" value="Genomic_DNA"/>
</dbReference>
<organism evidence="1 2">
    <name type="scientific">Bavariicoccus seileri</name>
    <dbReference type="NCBI Taxonomy" id="549685"/>
    <lineage>
        <taxon>Bacteria</taxon>
        <taxon>Bacillati</taxon>
        <taxon>Bacillota</taxon>
        <taxon>Bacilli</taxon>
        <taxon>Lactobacillales</taxon>
        <taxon>Enterococcaceae</taxon>
        <taxon>Bavariicoccus</taxon>
    </lineage>
</organism>
<comment type="caution">
    <text evidence="1">The sequence shown here is derived from an EMBL/GenBank/DDBJ whole genome shotgun (WGS) entry which is preliminary data.</text>
</comment>